<keyword evidence="5 8" id="KW-1133">Transmembrane helix</keyword>
<proteinExistence type="inferred from homology"/>
<evidence type="ECO:0000256" key="3">
    <source>
        <dbReference type="ARBA" id="ARBA00022448"/>
    </source>
</evidence>
<gene>
    <name evidence="9" type="ORF">MANAM107_19520</name>
</gene>
<feature type="transmembrane region" description="Helical" evidence="8">
    <location>
        <begin position="405"/>
        <end position="423"/>
    </location>
</feature>
<evidence type="ECO:0000256" key="5">
    <source>
        <dbReference type="ARBA" id="ARBA00022989"/>
    </source>
</evidence>
<dbReference type="PANTHER" id="PTHR48086">
    <property type="entry name" value="SODIUM/PROLINE SYMPORTER-RELATED"/>
    <property type="match status" value="1"/>
</dbReference>
<keyword evidence="3" id="KW-0813">Transport</keyword>
<feature type="transmembrane region" description="Helical" evidence="8">
    <location>
        <begin position="120"/>
        <end position="149"/>
    </location>
</feature>
<feature type="transmembrane region" description="Helical" evidence="8">
    <location>
        <begin position="6"/>
        <end position="26"/>
    </location>
</feature>
<accession>A0ABN6K9S7</accession>
<organism evidence="9 10">
    <name type="scientific">Actinomyces capricornis</name>
    <dbReference type="NCBI Taxonomy" id="2755559"/>
    <lineage>
        <taxon>Bacteria</taxon>
        <taxon>Bacillati</taxon>
        <taxon>Actinomycetota</taxon>
        <taxon>Actinomycetes</taxon>
        <taxon>Actinomycetales</taxon>
        <taxon>Actinomycetaceae</taxon>
        <taxon>Actinomyces</taxon>
    </lineage>
</organism>
<dbReference type="Proteomes" id="UP000824496">
    <property type="component" value="Chromosome"/>
</dbReference>
<feature type="transmembrane region" description="Helical" evidence="8">
    <location>
        <begin position="310"/>
        <end position="339"/>
    </location>
</feature>
<dbReference type="Gene3D" id="1.20.1730.10">
    <property type="entry name" value="Sodium/glucose cotransporter"/>
    <property type="match status" value="1"/>
</dbReference>
<feature type="transmembrane region" description="Helical" evidence="8">
    <location>
        <begin position="430"/>
        <end position="449"/>
    </location>
</feature>
<comment type="similarity">
    <text evidence="2 7">Belongs to the sodium:solute symporter (SSF) (TC 2.A.21) family.</text>
</comment>
<feature type="transmembrane region" description="Helical" evidence="8">
    <location>
        <begin position="379"/>
        <end position="399"/>
    </location>
</feature>
<feature type="transmembrane region" description="Helical" evidence="8">
    <location>
        <begin position="47"/>
        <end position="67"/>
    </location>
</feature>
<comment type="subcellular location">
    <subcellularLocation>
        <location evidence="1">Membrane</location>
        <topology evidence="1">Multi-pass membrane protein</topology>
    </subcellularLocation>
</comment>
<dbReference type="RefSeq" id="WP_223907842.1">
    <property type="nucleotide sequence ID" value="NZ_AP025017.1"/>
</dbReference>
<dbReference type="EMBL" id="AP025017">
    <property type="protein sequence ID" value="BDA65118.1"/>
    <property type="molecule type" value="Genomic_DNA"/>
</dbReference>
<dbReference type="Pfam" id="PF00474">
    <property type="entry name" value="SSF"/>
    <property type="match status" value="1"/>
</dbReference>
<evidence type="ECO:0000256" key="8">
    <source>
        <dbReference type="SAM" id="Phobius"/>
    </source>
</evidence>
<dbReference type="InterPro" id="IPR001734">
    <property type="entry name" value="Na/solute_symporter"/>
</dbReference>
<feature type="transmembrane region" description="Helical" evidence="8">
    <location>
        <begin position="265"/>
        <end position="290"/>
    </location>
</feature>
<evidence type="ECO:0000313" key="10">
    <source>
        <dbReference type="Proteomes" id="UP000824496"/>
    </source>
</evidence>
<feature type="transmembrane region" description="Helical" evidence="8">
    <location>
        <begin position="155"/>
        <end position="177"/>
    </location>
</feature>
<evidence type="ECO:0000256" key="7">
    <source>
        <dbReference type="RuleBase" id="RU362091"/>
    </source>
</evidence>
<feature type="transmembrane region" description="Helical" evidence="8">
    <location>
        <begin position="184"/>
        <end position="205"/>
    </location>
</feature>
<sequence>MQSLHPLDFVVIVAYFLAMIGIGLWSMRRTKSREDYLVAGRRLGFPVFFGCIAALAVGGAVTVGGTGKGYEDGVAGILVGGSLGMGLIALGMLISSKLNRLRALSINEVVERNYGPSARVFGAVLTIVYTISLTVVQVVSMGAIAAGLFGIPETVAMAISGLVVVFYTFLGGMWSVTMTDIVQFVIKTLGVMILAPMFVLASPRIGGLSGFLDKVPETHWDLGAYGWSGTLYWILLYVPGLVIGQDIWQRVFTARNERIARTGTILAGVYSILYALCAVLLGMAVLAAGIQVDNSALAFEAGVSAFLPAGVAGLLLAAALAACMSVASGTILACSTVVYNDLYLRFVRGQKSSESASQTGGPDAHGQATTSRDVWINRAIALSIGLLTVLLAVVISDIFKALDLAYGFLSGCVFIPVFFSFVLRRISPRAGLVSLALSALTVAGTMVYGESGGGADFAIGGNWPITFGIIVGLVSYLTVTALDKNRITPNIDIGEDAPATA</sequence>
<evidence type="ECO:0000256" key="1">
    <source>
        <dbReference type="ARBA" id="ARBA00004141"/>
    </source>
</evidence>
<keyword evidence="4 8" id="KW-0812">Transmembrane</keyword>
<protein>
    <submittedName>
        <fullName evidence="9">Sodium:solute symport protein</fullName>
    </submittedName>
</protein>
<keyword evidence="10" id="KW-1185">Reference proteome</keyword>
<name>A0ABN6K9S7_9ACTO</name>
<keyword evidence="6 8" id="KW-0472">Membrane</keyword>
<evidence type="ECO:0000256" key="4">
    <source>
        <dbReference type="ARBA" id="ARBA00022692"/>
    </source>
</evidence>
<feature type="transmembrane region" description="Helical" evidence="8">
    <location>
        <begin position="73"/>
        <end position="94"/>
    </location>
</feature>
<evidence type="ECO:0000313" key="9">
    <source>
        <dbReference type="EMBL" id="BDA65118.1"/>
    </source>
</evidence>
<dbReference type="InterPro" id="IPR038377">
    <property type="entry name" value="Na/Glc_symporter_sf"/>
</dbReference>
<reference evidence="9 10" key="1">
    <citation type="submission" date="2021-08" db="EMBL/GenBank/DDBJ databases">
        <title>Whole genome sequence of novel Actinomyces species strain MAS-1.</title>
        <authorList>
            <person name="Saito M."/>
            <person name="Kuwahara N."/>
            <person name="Takizawa T."/>
            <person name="Gotouda H."/>
            <person name="Ochiai T."/>
        </authorList>
    </citation>
    <scope>NUCLEOTIDE SEQUENCE [LARGE SCALE GENOMIC DNA]</scope>
    <source>
        <strain evidence="9 10">MAS-1</strain>
    </source>
</reference>
<dbReference type="PROSITE" id="PS50283">
    <property type="entry name" value="NA_SOLUT_SYMP_3"/>
    <property type="match status" value="1"/>
</dbReference>
<dbReference type="PANTHER" id="PTHR48086:SF7">
    <property type="entry name" value="SODIUM-SOLUTE SYMPORTER-RELATED"/>
    <property type="match status" value="1"/>
</dbReference>
<dbReference type="InterPro" id="IPR050277">
    <property type="entry name" value="Sodium:Solute_Symporter"/>
</dbReference>
<evidence type="ECO:0000256" key="6">
    <source>
        <dbReference type="ARBA" id="ARBA00023136"/>
    </source>
</evidence>
<evidence type="ECO:0000256" key="2">
    <source>
        <dbReference type="ARBA" id="ARBA00006434"/>
    </source>
</evidence>
<feature type="transmembrane region" description="Helical" evidence="8">
    <location>
        <begin position="225"/>
        <end position="244"/>
    </location>
</feature>
<feature type="transmembrane region" description="Helical" evidence="8">
    <location>
        <begin position="461"/>
        <end position="482"/>
    </location>
</feature>